<keyword evidence="3" id="KW-1185">Reference proteome</keyword>
<name>A0A3N4KER6_9PEZI</name>
<evidence type="ECO:0000313" key="2">
    <source>
        <dbReference type="EMBL" id="RPB06861.1"/>
    </source>
</evidence>
<evidence type="ECO:0000256" key="1">
    <source>
        <dbReference type="SAM" id="SignalP"/>
    </source>
</evidence>
<accession>A0A3N4KER6</accession>
<dbReference type="Proteomes" id="UP000277580">
    <property type="component" value="Unassembled WGS sequence"/>
</dbReference>
<keyword evidence="1" id="KW-0732">Signal</keyword>
<feature type="signal peptide" evidence="1">
    <location>
        <begin position="1"/>
        <end position="18"/>
    </location>
</feature>
<gene>
    <name evidence="2" type="ORF">P167DRAFT_550221</name>
</gene>
<feature type="chain" id="PRO_5018227731" evidence="1">
    <location>
        <begin position="19"/>
        <end position="136"/>
    </location>
</feature>
<protein>
    <submittedName>
        <fullName evidence="2">Uncharacterized protein</fullName>
    </submittedName>
</protein>
<organism evidence="2 3">
    <name type="scientific">Morchella conica CCBAS932</name>
    <dbReference type="NCBI Taxonomy" id="1392247"/>
    <lineage>
        <taxon>Eukaryota</taxon>
        <taxon>Fungi</taxon>
        <taxon>Dikarya</taxon>
        <taxon>Ascomycota</taxon>
        <taxon>Pezizomycotina</taxon>
        <taxon>Pezizomycetes</taxon>
        <taxon>Pezizales</taxon>
        <taxon>Morchellaceae</taxon>
        <taxon>Morchella</taxon>
    </lineage>
</organism>
<dbReference type="EMBL" id="ML119212">
    <property type="protein sequence ID" value="RPB06861.1"/>
    <property type="molecule type" value="Genomic_DNA"/>
</dbReference>
<evidence type="ECO:0000313" key="3">
    <source>
        <dbReference type="Proteomes" id="UP000277580"/>
    </source>
</evidence>
<reference evidence="2 3" key="1">
    <citation type="journal article" date="2018" name="Nat. Ecol. Evol.">
        <title>Pezizomycetes genomes reveal the molecular basis of ectomycorrhizal truffle lifestyle.</title>
        <authorList>
            <person name="Murat C."/>
            <person name="Payen T."/>
            <person name="Noel B."/>
            <person name="Kuo A."/>
            <person name="Morin E."/>
            <person name="Chen J."/>
            <person name="Kohler A."/>
            <person name="Krizsan K."/>
            <person name="Balestrini R."/>
            <person name="Da Silva C."/>
            <person name="Montanini B."/>
            <person name="Hainaut M."/>
            <person name="Levati E."/>
            <person name="Barry K.W."/>
            <person name="Belfiori B."/>
            <person name="Cichocki N."/>
            <person name="Clum A."/>
            <person name="Dockter R.B."/>
            <person name="Fauchery L."/>
            <person name="Guy J."/>
            <person name="Iotti M."/>
            <person name="Le Tacon F."/>
            <person name="Lindquist E.A."/>
            <person name="Lipzen A."/>
            <person name="Malagnac F."/>
            <person name="Mello A."/>
            <person name="Molinier V."/>
            <person name="Miyauchi S."/>
            <person name="Poulain J."/>
            <person name="Riccioni C."/>
            <person name="Rubini A."/>
            <person name="Sitrit Y."/>
            <person name="Splivallo R."/>
            <person name="Traeger S."/>
            <person name="Wang M."/>
            <person name="Zifcakova L."/>
            <person name="Wipf D."/>
            <person name="Zambonelli A."/>
            <person name="Paolocci F."/>
            <person name="Nowrousian M."/>
            <person name="Ottonello S."/>
            <person name="Baldrian P."/>
            <person name="Spatafora J.W."/>
            <person name="Henrissat B."/>
            <person name="Nagy L.G."/>
            <person name="Aury J.M."/>
            <person name="Wincker P."/>
            <person name="Grigoriev I.V."/>
            <person name="Bonfante P."/>
            <person name="Martin F.M."/>
        </authorList>
    </citation>
    <scope>NUCLEOTIDE SEQUENCE [LARGE SCALE GENOMIC DNA]</scope>
    <source>
        <strain evidence="2 3">CCBAS932</strain>
    </source>
</reference>
<sequence length="136" mass="14652">MKLLYILSALAAASSISAIPTTRVLIIDDDQIGLSNVESKAACKTIGKSCNVFNEFCCDGLFCFVWGAGIAGNCAKNKFVSENSFTGIEQTLRGRVVHPKRCVYVLGGSVILMGESGTVVYKLRLGMVKVRCSSRY</sequence>
<dbReference type="OrthoDB" id="10408812at2759"/>
<proteinExistence type="predicted"/>
<dbReference type="AlphaFoldDB" id="A0A3N4KER6"/>
<dbReference type="InParanoid" id="A0A3N4KER6"/>